<organism evidence="3 4">
    <name type="scientific">Hypocrea jecorina (strain ATCC 56765 / BCRC 32924 / NRRL 11460 / Rut C-30)</name>
    <name type="common">Trichoderma reesei</name>
    <dbReference type="NCBI Taxonomy" id="1344414"/>
    <lineage>
        <taxon>Eukaryota</taxon>
        <taxon>Fungi</taxon>
        <taxon>Dikarya</taxon>
        <taxon>Ascomycota</taxon>
        <taxon>Pezizomycotina</taxon>
        <taxon>Sordariomycetes</taxon>
        <taxon>Hypocreomycetidae</taxon>
        <taxon>Hypocreales</taxon>
        <taxon>Hypocreaceae</taxon>
        <taxon>Trichoderma</taxon>
    </lineage>
</organism>
<feature type="non-terminal residue" evidence="3">
    <location>
        <position position="128"/>
    </location>
</feature>
<evidence type="ECO:0000259" key="2">
    <source>
        <dbReference type="Pfam" id="PF24883"/>
    </source>
</evidence>
<dbReference type="InterPro" id="IPR056884">
    <property type="entry name" value="NPHP3-like_N"/>
</dbReference>
<feature type="non-terminal residue" evidence="3">
    <location>
        <position position="1"/>
    </location>
</feature>
<proteinExistence type="predicted"/>
<evidence type="ECO:0000313" key="3">
    <source>
        <dbReference type="EMBL" id="ETR98411.1"/>
    </source>
</evidence>
<dbReference type="HOGENOM" id="CLU_1964919_0_0_1"/>
<evidence type="ECO:0000313" key="4">
    <source>
        <dbReference type="Proteomes" id="UP000024376"/>
    </source>
</evidence>
<accession>A0A024S2J6</accession>
<feature type="domain" description="Nephrocystin 3-like N-terminal" evidence="2">
    <location>
        <begin position="2"/>
        <end position="128"/>
    </location>
</feature>
<gene>
    <name evidence="3" type="ORF">M419DRAFT_45750</name>
</gene>
<dbReference type="PANTHER" id="PTHR10039">
    <property type="entry name" value="AMELOGENIN"/>
    <property type="match status" value="1"/>
</dbReference>
<dbReference type="Proteomes" id="UP000024376">
    <property type="component" value="Unassembled WGS sequence"/>
</dbReference>
<dbReference type="Pfam" id="PF24883">
    <property type="entry name" value="NPHP3_N"/>
    <property type="match status" value="1"/>
</dbReference>
<protein>
    <recommendedName>
        <fullName evidence="2">Nephrocystin 3-like N-terminal domain-containing protein</fullName>
    </recommendedName>
</protein>
<reference evidence="4" key="1">
    <citation type="journal article" date="2013" name="Ind. Biotechnol.">
        <title>Comparative genomics analysis of Trichoderma reesei strains.</title>
        <authorList>
            <person name="Koike H."/>
            <person name="Aerts A."/>
            <person name="LaButti K."/>
            <person name="Grigoriev I.V."/>
            <person name="Baker S.E."/>
        </authorList>
    </citation>
    <scope>NUCLEOTIDE SEQUENCE [LARGE SCALE GENOMIC DNA]</scope>
    <source>
        <strain evidence="4">ATCC 56765 / BCRC 32924 / NRRL 11460 / Rut C-30</strain>
    </source>
</reference>
<dbReference type="InterPro" id="IPR027417">
    <property type="entry name" value="P-loop_NTPase"/>
</dbReference>
<dbReference type="OrthoDB" id="194358at2759"/>
<dbReference type="Gene3D" id="3.40.50.300">
    <property type="entry name" value="P-loop containing nucleotide triphosphate hydrolases"/>
    <property type="match status" value="1"/>
</dbReference>
<keyword evidence="1" id="KW-0677">Repeat</keyword>
<dbReference type="SUPFAM" id="SSF52540">
    <property type="entry name" value="P-loop containing nucleoside triphosphate hydrolases"/>
    <property type="match status" value="1"/>
</dbReference>
<dbReference type="EMBL" id="KI911162">
    <property type="protein sequence ID" value="ETR98411.1"/>
    <property type="molecule type" value="Genomic_DNA"/>
</dbReference>
<sequence>NRVLWVTGPPGAGKTMLMRAVVQGLLEERRALLSIESFSLAYFFCDSHDQPHGYATQVLKSLIWQILKSQPSLVGHMENQFSSTGRTTFNDPNDFYALSTVLYRMIDGIPDGDANLEFTYIIVDAIEE</sequence>
<evidence type="ECO:0000256" key="1">
    <source>
        <dbReference type="ARBA" id="ARBA00022737"/>
    </source>
</evidence>
<dbReference type="PANTHER" id="PTHR10039:SF14">
    <property type="entry name" value="NACHT DOMAIN-CONTAINING PROTEIN"/>
    <property type="match status" value="1"/>
</dbReference>
<dbReference type="KEGG" id="trr:M419DRAFT_45750"/>
<name>A0A024S2J6_HYPJR</name>
<dbReference type="AlphaFoldDB" id="A0A024S2J6"/>